<feature type="domain" description="EamA" evidence="2">
    <location>
        <begin position="2"/>
        <end position="132"/>
    </location>
</feature>
<feature type="transmembrane region" description="Helical" evidence="1">
    <location>
        <begin position="91"/>
        <end position="109"/>
    </location>
</feature>
<dbReference type="InterPro" id="IPR000620">
    <property type="entry name" value="EamA_dom"/>
</dbReference>
<keyword evidence="1" id="KW-0812">Transmembrane</keyword>
<gene>
    <name evidence="3" type="ORF">ENO47_02695</name>
</gene>
<feature type="transmembrane region" description="Helical" evidence="1">
    <location>
        <begin position="207"/>
        <end position="229"/>
    </location>
</feature>
<name>A0A7C2ZHI4_9AQUI</name>
<organism evidence="3">
    <name type="scientific">Hydrogenobacter sp</name>
    <dbReference type="NCBI Taxonomy" id="2152829"/>
    <lineage>
        <taxon>Bacteria</taxon>
        <taxon>Pseudomonadati</taxon>
        <taxon>Aquificota</taxon>
        <taxon>Aquificia</taxon>
        <taxon>Aquificales</taxon>
        <taxon>Aquificaceae</taxon>
        <taxon>Hydrogenobacter</taxon>
    </lineage>
</organism>
<dbReference type="PANTHER" id="PTHR22911">
    <property type="entry name" value="ACYL-MALONYL CONDENSING ENZYME-RELATED"/>
    <property type="match status" value="1"/>
</dbReference>
<sequence length="276" mass="31231">MLGLWLAILSAFFWGTNDYLNKRLLIKGLDENFVLWVRFPIASLLLAPLGFYYWDMSLKLFLYSLIWLPLEVLGGVLFMKGIKYAPLSTAMSFYSFMPVFSALFGWLLLSEKPSPLGLLGISLIILASLIMVGFSPRDFLKKNRGVIYMLISTALFGFNVVLGKASVIESNGLFFSWYYCVLMGLGSLLFVRPYYVIRLDNYKHWEIPALGFFFAIGDILYNMALLFTLSSYVASAERLSLLFALMYGRIFLGESLNRAFLPAILMMVGNILIGFG</sequence>
<feature type="transmembrane region" description="Helical" evidence="1">
    <location>
        <begin position="60"/>
        <end position="79"/>
    </location>
</feature>
<protein>
    <submittedName>
        <fullName evidence="3">DMT family transporter</fullName>
    </submittedName>
</protein>
<feature type="transmembrane region" description="Helical" evidence="1">
    <location>
        <begin position="146"/>
        <end position="168"/>
    </location>
</feature>
<feature type="transmembrane region" description="Helical" evidence="1">
    <location>
        <begin position="115"/>
        <end position="134"/>
    </location>
</feature>
<keyword evidence="1" id="KW-0472">Membrane</keyword>
<comment type="caution">
    <text evidence="3">The sequence shown here is derived from an EMBL/GenBank/DDBJ whole genome shotgun (WGS) entry which is preliminary data.</text>
</comment>
<dbReference type="SUPFAM" id="SSF103481">
    <property type="entry name" value="Multidrug resistance efflux transporter EmrE"/>
    <property type="match status" value="1"/>
</dbReference>
<dbReference type="PANTHER" id="PTHR22911:SF137">
    <property type="entry name" value="SOLUTE CARRIER FAMILY 35 MEMBER G2-RELATED"/>
    <property type="match status" value="1"/>
</dbReference>
<keyword evidence="1" id="KW-1133">Transmembrane helix</keyword>
<dbReference type="AlphaFoldDB" id="A0A7C2ZHI4"/>
<dbReference type="GO" id="GO:0016020">
    <property type="term" value="C:membrane"/>
    <property type="evidence" value="ECO:0007669"/>
    <property type="project" value="InterPro"/>
</dbReference>
<dbReference type="Pfam" id="PF00892">
    <property type="entry name" value="EamA"/>
    <property type="match status" value="2"/>
</dbReference>
<feature type="transmembrane region" description="Helical" evidence="1">
    <location>
        <begin position="33"/>
        <end position="54"/>
    </location>
</feature>
<evidence type="ECO:0000313" key="3">
    <source>
        <dbReference type="EMBL" id="HEW45567.1"/>
    </source>
</evidence>
<evidence type="ECO:0000256" key="1">
    <source>
        <dbReference type="SAM" id="Phobius"/>
    </source>
</evidence>
<proteinExistence type="predicted"/>
<dbReference type="EMBL" id="DSFP01000030">
    <property type="protein sequence ID" value="HEW45567.1"/>
    <property type="molecule type" value="Genomic_DNA"/>
</dbReference>
<reference evidence="3" key="1">
    <citation type="journal article" date="2020" name="mSystems">
        <title>Genome- and Community-Level Interaction Insights into Carbon Utilization and Element Cycling Functions of Hydrothermarchaeota in Hydrothermal Sediment.</title>
        <authorList>
            <person name="Zhou Z."/>
            <person name="Liu Y."/>
            <person name="Xu W."/>
            <person name="Pan J."/>
            <person name="Luo Z.H."/>
            <person name="Li M."/>
        </authorList>
    </citation>
    <scope>NUCLEOTIDE SEQUENCE [LARGE SCALE GENOMIC DNA]</scope>
    <source>
        <strain evidence="3">SpSt-132</strain>
    </source>
</reference>
<dbReference type="Gene3D" id="1.10.3730.20">
    <property type="match status" value="1"/>
</dbReference>
<accession>A0A7C2ZHI4</accession>
<feature type="transmembrane region" description="Helical" evidence="1">
    <location>
        <begin position="174"/>
        <end position="195"/>
    </location>
</feature>
<feature type="transmembrane region" description="Helical" evidence="1">
    <location>
        <begin position="259"/>
        <end position="275"/>
    </location>
</feature>
<evidence type="ECO:0000259" key="2">
    <source>
        <dbReference type="Pfam" id="PF00892"/>
    </source>
</evidence>
<feature type="domain" description="EamA" evidence="2">
    <location>
        <begin position="144"/>
        <end position="272"/>
    </location>
</feature>
<dbReference type="InterPro" id="IPR037185">
    <property type="entry name" value="EmrE-like"/>
</dbReference>